<evidence type="ECO:0000313" key="1">
    <source>
        <dbReference type="EMBL" id="APU00675.1"/>
    </source>
</evidence>
<evidence type="ECO:0000313" key="2">
    <source>
        <dbReference type="Proteomes" id="UP000222894"/>
    </source>
</evidence>
<sequence>MFTTQDIINEFAEGGYSDGIQIFAKNGREVGYITDLRQQMMKDAKKKEYSRTYAADRYNRLKDDIGPLAQDVLKELKNVFANVPAKVFINETMPNVHFMGAKFYFILSPLTQKVRVNIIHKNACRMKYVFPKSAKLEIRRGGMDIMIDGLERDAGIALVEGFARHVAEFEFNNQLAKK</sequence>
<organism evidence="1 2">
    <name type="scientific">Aeromonas phage 44RR2.8t.2</name>
    <dbReference type="NCBI Taxonomy" id="1932900"/>
    <lineage>
        <taxon>Viruses</taxon>
        <taxon>Duplodnaviria</taxon>
        <taxon>Heunggongvirae</taxon>
        <taxon>Uroviricota</taxon>
        <taxon>Caudoviricetes</taxon>
        <taxon>Pantevenvirales</taxon>
        <taxon>Straboviridae</taxon>
        <taxon>Biquartavirus</taxon>
        <taxon>Biquartavirus 44RR2</taxon>
    </lineage>
</organism>
<name>A0A219Y9M3_9CAUD</name>
<accession>A0A219Y9M3</accession>
<dbReference type="GO" id="GO:0039653">
    <property type="term" value="P:symbiont-mediated suppression of host transcription"/>
    <property type="evidence" value="ECO:0007669"/>
    <property type="project" value="InterPro"/>
</dbReference>
<dbReference type="EMBL" id="KY290948">
    <property type="protein sequence ID" value="APU00675.1"/>
    <property type="molecule type" value="Genomic_DNA"/>
</dbReference>
<dbReference type="Pfam" id="PF17527">
    <property type="entry name" value="ALC"/>
    <property type="match status" value="1"/>
</dbReference>
<dbReference type="InterPro" id="IPR020367">
    <property type="entry name" value="Host_transcript_inhib_Alc"/>
</dbReference>
<dbReference type="Proteomes" id="UP000222894">
    <property type="component" value="Genome"/>
</dbReference>
<proteinExistence type="predicted"/>
<reference evidence="1 2" key="1">
    <citation type="journal article" date="2017" name="Sci. Rep.">
        <title>Characterization and diversity of phages infecting Aeromonas salmonicida subsp. salmonicida.</title>
        <authorList>
            <person name="Vincent A.T."/>
            <person name="Paquet V.E."/>
            <person name="Bernatchez A."/>
            <person name="Tremblay D.M."/>
            <person name="Moineau S."/>
            <person name="Charette S.J."/>
        </authorList>
    </citation>
    <scope>NUCLEOTIDE SEQUENCE [LARGE SCALE GENOMIC DNA]</scope>
</reference>
<protein>
    <submittedName>
        <fullName evidence="1">Transcription terminator</fullName>
    </submittedName>
</protein>